<sequence>MTSYQLSEQQSDSRPDGTRPSPVTVLGLGPMGQALADAFLRGGHPTTVWNRTASRADALVSRGANRADTVTAAVAASPLVVVCVLDYDAVDSIVGPAAGALRGRSLVNLTADTPEQARETAAWAAAHGIGYLDGAILTPTTTIGGPDAMVLYSGKEDIHAAHQETLRTLGGAAVYLGPDPGRAAAHDVALLDIFWTAMSGVVHAFALADAEGIPATSLAPFAQAGMRLLPDIVAGFAERIEQGRHPGDRSSLRSASAGMEHVVTAARARGLDTGVLDAAWRLVRREVDQGHGADGFSRLAQVLATGTG</sequence>
<evidence type="ECO:0000256" key="3">
    <source>
        <dbReference type="SAM" id="MobiDB-lite"/>
    </source>
</evidence>
<feature type="domain" description="NADPH-dependent reductive aminase-like C-terminal" evidence="5">
    <location>
        <begin position="179"/>
        <end position="304"/>
    </location>
</feature>
<keyword evidence="7" id="KW-1185">Reference proteome</keyword>
<dbReference type="InterPro" id="IPR048666">
    <property type="entry name" value="RedAm-like_C"/>
</dbReference>
<evidence type="ECO:0000256" key="2">
    <source>
        <dbReference type="ARBA" id="ARBA00023002"/>
    </source>
</evidence>
<evidence type="ECO:0000259" key="5">
    <source>
        <dbReference type="Pfam" id="PF21761"/>
    </source>
</evidence>
<dbReference type="Proteomes" id="UP001612415">
    <property type="component" value="Unassembled WGS sequence"/>
</dbReference>
<dbReference type="InterPro" id="IPR013328">
    <property type="entry name" value="6PGD_dom2"/>
</dbReference>
<dbReference type="EC" id="1.1.-.-" evidence="6"/>
<organism evidence="6 7">
    <name type="scientific">Streptomyces cellulosae</name>
    <dbReference type="NCBI Taxonomy" id="1968"/>
    <lineage>
        <taxon>Bacteria</taxon>
        <taxon>Bacillati</taxon>
        <taxon>Actinomycetota</taxon>
        <taxon>Actinomycetes</taxon>
        <taxon>Kitasatosporales</taxon>
        <taxon>Streptomycetaceae</taxon>
        <taxon>Streptomyces</taxon>
    </lineage>
</organism>
<dbReference type="InterPro" id="IPR036291">
    <property type="entry name" value="NAD(P)-bd_dom_sf"/>
</dbReference>
<evidence type="ECO:0000256" key="1">
    <source>
        <dbReference type="ARBA" id="ARBA00009080"/>
    </source>
</evidence>
<dbReference type="Pfam" id="PF21761">
    <property type="entry name" value="RedAm-like_C"/>
    <property type="match status" value="1"/>
</dbReference>
<accession>A0ABW7YIE4</accession>
<evidence type="ECO:0000313" key="7">
    <source>
        <dbReference type="Proteomes" id="UP001612415"/>
    </source>
</evidence>
<dbReference type="Gene3D" id="1.10.1040.10">
    <property type="entry name" value="N-(1-d-carboxylethyl)-l-norvaline Dehydrogenase, domain 2"/>
    <property type="match status" value="1"/>
</dbReference>
<gene>
    <name evidence="6" type="ORF">ACIA8P_47900</name>
</gene>
<feature type="region of interest" description="Disordered" evidence="3">
    <location>
        <begin position="1"/>
        <end position="23"/>
    </location>
</feature>
<dbReference type="InterPro" id="IPR006115">
    <property type="entry name" value="6PGDH_NADP-bd"/>
</dbReference>
<dbReference type="PANTHER" id="PTHR43580:SF2">
    <property type="entry name" value="CYTOKINE-LIKE NUCLEAR FACTOR N-PAC"/>
    <property type="match status" value="1"/>
</dbReference>
<proteinExistence type="inferred from homology"/>
<dbReference type="SUPFAM" id="SSF51735">
    <property type="entry name" value="NAD(P)-binding Rossmann-fold domains"/>
    <property type="match status" value="1"/>
</dbReference>
<comment type="similarity">
    <text evidence="1">Belongs to the HIBADH-related family.</text>
</comment>
<reference evidence="6 7" key="1">
    <citation type="submission" date="2024-10" db="EMBL/GenBank/DDBJ databases">
        <title>The Natural Products Discovery Center: Release of the First 8490 Sequenced Strains for Exploring Actinobacteria Biosynthetic Diversity.</title>
        <authorList>
            <person name="Kalkreuter E."/>
            <person name="Kautsar S.A."/>
            <person name="Yang D."/>
            <person name="Bader C.D."/>
            <person name="Teijaro C.N."/>
            <person name="Fluegel L."/>
            <person name="Davis C.M."/>
            <person name="Simpson J.R."/>
            <person name="Lauterbach L."/>
            <person name="Steele A.D."/>
            <person name="Gui C."/>
            <person name="Meng S."/>
            <person name="Li G."/>
            <person name="Viehrig K."/>
            <person name="Ye F."/>
            <person name="Su P."/>
            <person name="Kiefer A.F."/>
            <person name="Nichols A."/>
            <person name="Cepeda A.J."/>
            <person name="Yan W."/>
            <person name="Fan B."/>
            <person name="Jiang Y."/>
            <person name="Adhikari A."/>
            <person name="Zheng C.-J."/>
            <person name="Schuster L."/>
            <person name="Cowan T.M."/>
            <person name="Smanski M.J."/>
            <person name="Chevrette M.G."/>
            <person name="De Carvalho L.P.S."/>
            <person name="Shen B."/>
        </authorList>
    </citation>
    <scope>NUCLEOTIDE SEQUENCE [LARGE SCALE GENOMIC DNA]</scope>
    <source>
        <strain evidence="6 7">NPDC051599</strain>
    </source>
</reference>
<dbReference type="Gene3D" id="3.40.50.720">
    <property type="entry name" value="NAD(P)-binding Rossmann-like Domain"/>
    <property type="match status" value="1"/>
</dbReference>
<evidence type="ECO:0000313" key="6">
    <source>
        <dbReference type="EMBL" id="MFI5682169.1"/>
    </source>
</evidence>
<dbReference type="PIRSF" id="PIRSF000103">
    <property type="entry name" value="HIBADH"/>
    <property type="match status" value="1"/>
</dbReference>
<protein>
    <submittedName>
        <fullName evidence="6">NAD(P)-dependent oxidoreductase</fullName>
        <ecNumber evidence="6">1.1.-.-</ecNumber>
    </submittedName>
</protein>
<dbReference type="InterPro" id="IPR015815">
    <property type="entry name" value="HIBADH-related"/>
</dbReference>
<dbReference type="EMBL" id="JBITDC010000043">
    <property type="protein sequence ID" value="MFI5682169.1"/>
    <property type="molecule type" value="Genomic_DNA"/>
</dbReference>
<keyword evidence="2 6" id="KW-0560">Oxidoreductase</keyword>
<dbReference type="InterPro" id="IPR051265">
    <property type="entry name" value="HIBADH-related_NP60_sf"/>
</dbReference>
<name>A0ABW7YIE4_STRCE</name>
<feature type="compositionally biased region" description="Polar residues" evidence="3">
    <location>
        <begin position="1"/>
        <end position="10"/>
    </location>
</feature>
<evidence type="ECO:0000259" key="4">
    <source>
        <dbReference type="Pfam" id="PF03446"/>
    </source>
</evidence>
<dbReference type="PANTHER" id="PTHR43580">
    <property type="entry name" value="OXIDOREDUCTASE GLYR1-RELATED"/>
    <property type="match status" value="1"/>
</dbReference>
<dbReference type="Pfam" id="PF03446">
    <property type="entry name" value="NAD_binding_2"/>
    <property type="match status" value="1"/>
</dbReference>
<dbReference type="GO" id="GO:0016491">
    <property type="term" value="F:oxidoreductase activity"/>
    <property type="evidence" value="ECO:0007669"/>
    <property type="project" value="UniProtKB-KW"/>
</dbReference>
<comment type="caution">
    <text evidence="6">The sequence shown here is derived from an EMBL/GenBank/DDBJ whole genome shotgun (WGS) entry which is preliminary data.</text>
</comment>
<dbReference type="RefSeq" id="WP_398663417.1">
    <property type="nucleotide sequence ID" value="NZ_JBITDC010000043.1"/>
</dbReference>
<feature type="domain" description="6-phosphogluconate dehydrogenase NADP-binding" evidence="4">
    <location>
        <begin position="23"/>
        <end position="177"/>
    </location>
</feature>